<organism evidence="1 2">
    <name type="scientific">Pristionchus mayeri</name>
    <dbReference type="NCBI Taxonomy" id="1317129"/>
    <lineage>
        <taxon>Eukaryota</taxon>
        <taxon>Metazoa</taxon>
        <taxon>Ecdysozoa</taxon>
        <taxon>Nematoda</taxon>
        <taxon>Chromadorea</taxon>
        <taxon>Rhabditida</taxon>
        <taxon>Rhabditina</taxon>
        <taxon>Diplogasteromorpha</taxon>
        <taxon>Diplogasteroidea</taxon>
        <taxon>Neodiplogasteridae</taxon>
        <taxon>Pristionchus</taxon>
    </lineage>
</organism>
<reference evidence="2" key="1">
    <citation type="submission" date="2022-10" db="EMBL/GenBank/DDBJ databases">
        <title>Genome assembly of Pristionchus species.</title>
        <authorList>
            <person name="Yoshida K."/>
            <person name="Sommer R.J."/>
        </authorList>
    </citation>
    <scope>NUCLEOTIDE SEQUENCE [LARGE SCALE GENOMIC DNA]</scope>
    <source>
        <strain evidence="2">RS5460</strain>
    </source>
</reference>
<comment type="caution">
    <text evidence="1">The sequence shown here is derived from an EMBL/GenBank/DDBJ whole genome shotgun (WGS) entry which is preliminary data.</text>
</comment>
<accession>A0AAN5I486</accession>
<evidence type="ECO:0000313" key="2">
    <source>
        <dbReference type="Proteomes" id="UP001328107"/>
    </source>
</evidence>
<sequence length="97" mass="10096">VGAGLEAEGAVCRAIAFIMLKMSLKEEALGTPLTIRILTEVGDGEAEEDGVVIGGEVWGTSARRITIGPGERGDRIATREGGRTFCRGYLAAACGDE</sequence>
<keyword evidence="2" id="KW-1185">Reference proteome</keyword>
<dbReference type="Proteomes" id="UP001328107">
    <property type="component" value="Unassembled WGS sequence"/>
</dbReference>
<dbReference type="EMBL" id="BTRK01000004">
    <property type="protein sequence ID" value="GMR50820.1"/>
    <property type="molecule type" value="Genomic_DNA"/>
</dbReference>
<dbReference type="AlphaFoldDB" id="A0AAN5I486"/>
<protein>
    <submittedName>
        <fullName evidence="1">Uncharacterized protein</fullName>
    </submittedName>
</protein>
<evidence type="ECO:0000313" key="1">
    <source>
        <dbReference type="EMBL" id="GMR50820.1"/>
    </source>
</evidence>
<gene>
    <name evidence="1" type="ORF">PMAYCL1PPCAC_21015</name>
</gene>
<name>A0AAN5I486_9BILA</name>
<proteinExistence type="predicted"/>
<feature type="non-terminal residue" evidence="1">
    <location>
        <position position="1"/>
    </location>
</feature>